<protein>
    <recommendedName>
        <fullName evidence="2">AB hydrolase-1 domain-containing protein</fullName>
    </recommendedName>
</protein>
<keyword evidence="4" id="KW-1185">Reference proteome</keyword>
<proteinExistence type="predicted"/>
<feature type="domain" description="AB hydrolase-1" evidence="2">
    <location>
        <begin position="60"/>
        <end position="210"/>
    </location>
</feature>
<dbReference type="KEGG" id="acm:AciX9_0121"/>
<reference evidence="4" key="1">
    <citation type="submission" date="2011-01" db="EMBL/GenBank/DDBJ databases">
        <title>Complete sequence of chromosome of Acidobacterium sp. MP5ACTX9.</title>
        <authorList>
            <consortium name="US DOE Joint Genome Institute"/>
            <person name="Lucas S."/>
            <person name="Copeland A."/>
            <person name="Lapidus A."/>
            <person name="Cheng J.-F."/>
            <person name="Goodwin L."/>
            <person name="Pitluck S."/>
            <person name="Teshima H."/>
            <person name="Detter J.C."/>
            <person name="Han C."/>
            <person name="Tapia R."/>
            <person name="Land M."/>
            <person name="Hauser L."/>
            <person name="Kyrpides N."/>
            <person name="Ivanova N."/>
            <person name="Ovchinnikova G."/>
            <person name="Pagani I."/>
            <person name="Rawat S.R."/>
            <person name="Mannisto M."/>
            <person name="Haggblom M.M."/>
            <person name="Woyke T."/>
        </authorList>
    </citation>
    <scope>NUCLEOTIDE SEQUENCE [LARGE SCALE GENOMIC DNA]</scope>
    <source>
        <strain evidence="4">MP5ACTX9</strain>
    </source>
</reference>
<dbReference type="Proteomes" id="UP000000343">
    <property type="component" value="Chromosome"/>
</dbReference>
<dbReference type="EMBL" id="CP002480">
    <property type="protein sequence ID" value="ADW67199.1"/>
    <property type="molecule type" value="Genomic_DNA"/>
</dbReference>
<sequence>MDQAQIFKPCDLSTDRLVIAPNTTRQVHHSNRSKPLNDHQKRKQSFFWRKRMMQARSSSSYGGALITETGNDPKVKALVYVSALQPDAGESPFELLTSKPAASATVKFTADGYAYLDSAHFQEDFAADLSKADTDFMADSQMFVAVKCLQAPVSVAAWREKPSYAIVAIEDRSLSPDLQRFMYQRSKSTVTELVGSHSIYISQPEAVADVIVTAAREAI</sequence>
<organism evidence="4">
    <name type="scientific">Granulicella tundricola (strain ATCC BAA-1859 / DSM 23138 / MP5ACTX9)</name>
    <dbReference type="NCBI Taxonomy" id="1198114"/>
    <lineage>
        <taxon>Bacteria</taxon>
        <taxon>Pseudomonadati</taxon>
        <taxon>Acidobacteriota</taxon>
        <taxon>Terriglobia</taxon>
        <taxon>Terriglobales</taxon>
        <taxon>Acidobacteriaceae</taxon>
        <taxon>Granulicella</taxon>
    </lineage>
</organism>
<feature type="region of interest" description="Disordered" evidence="1">
    <location>
        <begin position="22"/>
        <end position="41"/>
    </location>
</feature>
<dbReference type="eggNOG" id="COG1073">
    <property type="taxonomic scope" value="Bacteria"/>
</dbReference>
<evidence type="ECO:0000313" key="4">
    <source>
        <dbReference type="Proteomes" id="UP000000343"/>
    </source>
</evidence>
<dbReference type="AlphaFoldDB" id="E8X507"/>
<dbReference type="HOGENOM" id="CLU_046066_2_1_0"/>
<dbReference type="InterPro" id="IPR052897">
    <property type="entry name" value="Sec-Metab_Biosynth_Hydrolase"/>
</dbReference>
<dbReference type="Gene3D" id="3.40.50.1820">
    <property type="entry name" value="alpha/beta hydrolase"/>
    <property type="match status" value="1"/>
</dbReference>
<dbReference type="InterPro" id="IPR000073">
    <property type="entry name" value="AB_hydrolase_1"/>
</dbReference>
<dbReference type="PANTHER" id="PTHR37017">
    <property type="entry name" value="AB HYDROLASE-1 DOMAIN-CONTAINING PROTEIN-RELATED"/>
    <property type="match status" value="1"/>
</dbReference>
<accession>E8X507</accession>
<dbReference type="PANTHER" id="PTHR37017:SF11">
    <property type="entry name" value="ESTERASE_LIPASE_THIOESTERASE DOMAIN-CONTAINING PROTEIN"/>
    <property type="match status" value="1"/>
</dbReference>
<dbReference type="STRING" id="1198114.AciX9_0121"/>
<gene>
    <name evidence="3" type="ordered locus">AciX9_0121</name>
</gene>
<dbReference type="Pfam" id="PF12697">
    <property type="entry name" value="Abhydrolase_6"/>
    <property type="match status" value="1"/>
</dbReference>
<dbReference type="PaxDb" id="1198114-AciX9_0121"/>
<evidence type="ECO:0000256" key="1">
    <source>
        <dbReference type="SAM" id="MobiDB-lite"/>
    </source>
</evidence>
<dbReference type="SUPFAM" id="SSF53474">
    <property type="entry name" value="alpha/beta-Hydrolases"/>
    <property type="match status" value="1"/>
</dbReference>
<dbReference type="InterPro" id="IPR029058">
    <property type="entry name" value="AB_hydrolase_fold"/>
</dbReference>
<name>E8X507_GRATM</name>
<evidence type="ECO:0000313" key="3">
    <source>
        <dbReference type="EMBL" id="ADW67199.1"/>
    </source>
</evidence>
<evidence type="ECO:0000259" key="2">
    <source>
        <dbReference type="Pfam" id="PF12697"/>
    </source>
</evidence>